<keyword evidence="2" id="KW-1185">Reference proteome</keyword>
<dbReference type="PANTHER" id="PTHR34817:SF1">
    <property type="entry name" value="NUCLEOTIDYLTRANSFERASE"/>
    <property type="match status" value="1"/>
</dbReference>
<evidence type="ECO:0000313" key="1">
    <source>
        <dbReference type="EMBL" id="MBB5959514.1"/>
    </source>
</evidence>
<proteinExistence type="predicted"/>
<dbReference type="Pfam" id="PF10127">
    <property type="entry name" value="RlaP"/>
    <property type="match status" value="1"/>
</dbReference>
<dbReference type="Proteomes" id="UP000547510">
    <property type="component" value="Unassembled WGS sequence"/>
</dbReference>
<protein>
    <recommendedName>
        <fullName evidence="3">Nucleotidyltransferase</fullName>
    </recommendedName>
</protein>
<dbReference type="EMBL" id="JACHJN010000011">
    <property type="protein sequence ID" value="MBB5959514.1"/>
    <property type="molecule type" value="Genomic_DNA"/>
</dbReference>
<evidence type="ECO:0008006" key="3">
    <source>
        <dbReference type="Google" id="ProtNLM"/>
    </source>
</evidence>
<comment type="caution">
    <text evidence="1">The sequence shown here is derived from an EMBL/GenBank/DDBJ whole genome shotgun (WGS) entry which is preliminary data.</text>
</comment>
<name>A0A841CT71_9PSEU</name>
<gene>
    <name evidence="1" type="ORF">FHS29_006135</name>
</gene>
<dbReference type="PANTHER" id="PTHR34817">
    <property type="entry name" value="NUCLEOTIDYLTRANSFERASE"/>
    <property type="match status" value="1"/>
</dbReference>
<accession>A0A841CT71</accession>
<evidence type="ECO:0000313" key="2">
    <source>
        <dbReference type="Proteomes" id="UP000547510"/>
    </source>
</evidence>
<organism evidence="1 2">
    <name type="scientific">Saccharothrix tamanrassetensis</name>
    <dbReference type="NCBI Taxonomy" id="1051531"/>
    <lineage>
        <taxon>Bacteria</taxon>
        <taxon>Bacillati</taxon>
        <taxon>Actinomycetota</taxon>
        <taxon>Actinomycetes</taxon>
        <taxon>Pseudonocardiales</taxon>
        <taxon>Pseudonocardiaceae</taxon>
        <taxon>Saccharothrix</taxon>
    </lineage>
</organism>
<dbReference type="InterPro" id="IPR018775">
    <property type="entry name" value="RlaP"/>
</dbReference>
<dbReference type="RefSeq" id="WP_184696464.1">
    <property type="nucleotide sequence ID" value="NZ_JACHJN010000011.1"/>
</dbReference>
<reference evidence="1 2" key="1">
    <citation type="submission" date="2020-08" db="EMBL/GenBank/DDBJ databases">
        <title>Genomic Encyclopedia of Type Strains, Phase III (KMG-III): the genomes of soil and plant-associated and newly described type strains.</title>
        <authorList>
            <person name="Whitman W."/>
        </authorList>
    </citation>
    <scope>NUCLEOTIDE SEQUENCE [LARGE SCALE GENOMIC DNA]</scope>
    <source>
        <strain evidence="1 2">CECT 8640</strain>
    </source>
</reference>
<sequence>MSYQVPDLSEVVAGQPKPLLFATVSGAHLYGFPSRNSDVDVRGVHVLPVAEVVGLRPGPDTLQRMWMRDDVELDLVTHDVLKFSRLLLRPNGYVLEQLMSPLVVHTTPAHDEMRALAPACMTTRHAHHYHGFARNQWRQFERTGELKPLLYTFRALLTGTHLMRTGEVLANLPELTGTHHGPDYLPDLIEAKALGEHRALEGVPQRPTASRLLDDVTHWHDTLDAARQASTLPPIPSAEQALDDLVVALRLTSPHT</sequence>
<dbReference type="AlphaFoldDB" id="A0A841CT71"/>